<comment type="caution">
    <text evidence="2">The sequence shown here is derived from an EMBL/GenBank/DDBJ whole genome shotgun (WGS) entry which is preliminary data.</text>
</comment>
<proteinExistence type="predicted"/>
<reference evidence="2 3" key="1">
    <citation type="submission" date="2023-08" db="EMBL/GenBank/DDBJ databases">
        <title>Oxalobacteraceae gen .nov., isolated from river sludge outside the plant.</title>
        <authorList>
            <person name="Zhao S.Y."/>
        </authorList>
    </citation>
    <scope>NUCLEOTIDE SEQUENCE [LARGE SCALE GENOMIC DNA]</scope>
    <source>
        <strain evidence="2 3">R-40</strain>
    </source>
</reference>
<keyword evidence="1" id="KW-0472">Membrane</keyword>
<evidence type="ECO:0000313" key="2">
    <source>
        <dbReference type="EMBL" id="MDQ9172286.1"/>
    </source>
</evidence>
<organism evidence="2 3">
    <name type="scientific">Keguizhuia sedimenti</name>
    <dbReference type="NCBI Taxonomy" id="3064264"/>
    <lineage>
        <taxon>Bacteria</taxon>
        <taxon>Pseudomonadati</taxon>
        <taxon>Pseudomonadota</taxon>
        <taxon>Betaproteobacteria</taxon>
        <taxon>Burkholderiales</taxon>
        <taxon>Oxalobacteraceae</taxon>
        <taxon>Keguizhuia</taxon>
    </lineage>
</organism>
<keyword evidence="1" id="KW-0812">Transmembrane</keyword>
<dbReference type="Proteomes" id="UP001225596">
    <property type="component" value="Unassembled WGS sequence"/>
</dbReference>
<sequence length="77" mass="8654">MRKLQLTEARREWQTLNKKPGQYLEVASVRFPKSRRSMVAGIVVSLLLHALGSGLVLDNDTPIDKPLQANAENKELL</sequence>
<protein>
    <recommendedName>
        <fullName evidence="4">Energy transducer TonB</fullName>
    </recommendedName>
</protein>
<gene>
    <name evidence="2" type="ORF">Q8A64_17895</name>
</gene>
<accession>A0ABU1BTD4</accession>
<evidence type="ECO:0000313" key="3">
    <source>
        <dbReference type="Proteomes" id="UP001225596"/>
    </source>
</evidence>
<keyword evidence="3" id="KW-1185">Reference proteome</keyword>
<dbReference type="RefSeq" id="WP_338438316.1">
    <property type="nucleotide sequence ID" value="NZ_JAUYVH010000020.1"/>
</dbReference>
<name>A0ABU1BTD4_9BURK</name>
<dbReference type="EMBL" id="JAUYVH010000020">
    <property type="protein sequence ID" value="MDQ9172286.1"/>
    <property type="molecule type" value="Genomic_DNA"/>
</dbReference>
<evidence type="ECO:0008006" key="4">
    <source>
        <dbReference type="Google" id="ProtNLM"/>
    </source>
</evidence>
<evidence type="ECO:0000256" key="1">
    <source>
        <dbReference type="SAM" id="Phobius"/>
    </source>
</evidence>
<keyword evidence="1" id="KW-1133">Transmembrane helix</keyword>
<feature type="transmembrane region" description="Helical" evidence="1">
    <location>
        <begin position="38"/>
        <end position="57"/>
    </location>
</feature>